<dbReference type="GO" id="GO:0030496">
    <property type="term" value="C:midbody"/>
    <property type="evidence" value="ECO:0007669"/>
    <property type="project" value="UniProtKB-SubCell"/>
</dbReference>
<dbReference type="InterPro" id="IPR010422">
    <property type="entry name" value="Ccdc124/Oxs1"/>
</dbReference>
<dbReference type="OrthoDB" id="76412at2759"/>
<comment type="subcellular location">
    <subcellularLocation>
        <location evidence="1">Midbody</location>
    </subcellularLocation>
</comment>
<proteinExistence type="inferred from homology"/>
<dbReference type="InterPro" id="IPR054414">
    <property type="entry name" value="Ccdc124/Oxs1_C"/>
</dbReference>
<evidence type="ECO:0000256" key="4">
    <source>
        <dbReference type="SAM" id="MobiDB-lite"/>
    </source>
</evidence>
<dbReference type="PANTHER" id="PTHR21680:SF0">
    <property type="entry name" value="COILED-COIL DOMAIN-CONTAINING PROTEIN 124"/>
    <property type="match status" value="1"/>
</dbReference>
<dbReference type="EMBL" id="OA887071">
    <property type="protein sequence ID" value="CAD7283211.1"/>
    <property type="molecule type" value="Genomic_DNA"/>
</dbReference>
<dbReference type="GO" id="GO:0003713">
    <property type="term" value="F:transcription coactivator activity"/>
    <property type="evidence" value="ECO:0007669"/>
    <property type="project" value="TreeGrafter"/>
</dbReference>
<comment type="similarity">
    <text evidence="2">Belongs to the CCDC124 family.</text>
</comment>
<dbReference type="Proteomes" id="UP000678499">
    <property type="component" value="Unassembled WGS sequence"/>
</dbReference>
<protein>
    <recommendedName>
        <fullName evidence="5">Coiled-coil domain-containing protein</fullName>
    </recommendedName>
</protein>
<evidence type="ECO:0000256" key="2">
    <source>
        <dbReference type="ARBA" id="ARBA00008296"/>
    </source>
</evidence>
<dbReference type="GO" id="GO:0006366">
    <property type="term" value="P:transcription by RNA polymerase II"/>
    <property type="evidence" value="ECO:0007669"/>
    <property type="project" value="TreeGrafter"/>
</dbReference>
<dbReference type="AlphaFoldDB" id="A0A7R9GHX6"/>
<evidence type="ECO:0000313" key="6">
    <source>
        <dbReference type="EMBL" id="CAD7283211.1"/>
    </source>
</evidence>
<organism evidence="6">
    <name type="scientific">Notodromas monacha</name>
    <dbReference type="NCBI Taxonomy" id="399045"/>
    <lineage>
        <taxon>Eukaryota</taxon>
        <taxon>Metazoa</taxon>
        <taxon>Ecdysozoa</taxon>
        <taxon>Arthropoda</taxon>
        <taxon>Crustacea</taxon>
        <taxon>Oligostraca</taxon>
        <taxon>Ostracoda</taxon>
        <taxon>Podocopa</taxon>
        <taxon>Podocopida</taxon>
        <taxon>Cypridocopina</taxon>
        <taxon>Cypridoidea</taxon>
        <taxon>Cyprididae</taxon>
        <taxon>Notodromas</taxon>
    </lineage>
</organism>
<evidence type="ECO:0000256" key="1">
    <source>
        <dbReference type="ARBA" id="ARBA00004214"/>
    </source>
</evidence>
<feature type="compositionally biased region" description="Basic and acidic residues" evidence="4">
    <location>
        <begin position="17"/>
        <end position="68"/>
    </location>
</feature>
<keyword evidence="3" id="KW-0175">Coiled coil</keyword>
<name>A0A7R9GHX6_9CRUS</name>
<dbReference type="Pfam" id="PF06244">
    <property type="entry name" value="Ccdc124"/>
    <property type="match status" value="1"/>
</dbReference>
<feature type="region of interest" description="Disordered" evidence="4">
    <location>
        <begin position="1"/>
        <end position="68"/>
    </location>
</feature>
<dbReference type="GO" id="GO:0005634">
    <property type="term" value="C:nucleus"/>
    <property type="evidence" value="ECO:0007669"/>
    <property type="project" value="TreeGrafter"/>
</dbReference>
<gene>
    <name evidence="6" type="ORF">NMOB1V02_LOCUS10829</name>
</gene>
<evidence type="ECO:0000256" key="3">
    <source>
        <dbReference type="ARBA" id="ARBA00023054"/>
    </source>
</evidence>
<dbReference type="EMBL" id="CAJPEX010005034">
    <property type="protein sequence ID" value="CAG0923363.1"/>
    <property type="molecule type" value="Genomic_DNA"/>
</dbReference>
<accession>A0A7R9GHX6</accession>
<evidence type="ECO:0000313" key="7">
    <source>
        <dbReference type="Proteomes" id="UP000678499"/>
    </source>
</evidence>
<feature type="domain" description="Coiled-coil" evidence="5">
    <location>
        <begin position="141"/>
        <end position="228"/>
    </location>
</feature>
<evidence type="ECO:0000259" key="5">
    <source>
        <dbReference type="Pfam" id="PF06244"/>
    </source>
</evidence>
<dbReference type="PANTHER" id="PTHR21680">
    <property type="entry name" value="COILED-COIL DOMAIN-CONTAINING PROTEIN 124"/>
    <property type="match status" value="1"/>
</dbReference>
<reference evidence="6" key="1">
    <citation type="submission" date="2020-11" db="EMBL/GenBank/DDBJ databases">
        <authorList>
            <person name="Tran Van P."/>
        </authorList>
    </citation>
    <scope>NUCLEOTIDE SEQUENCE</scope>
</reference>
<keyword evidence="7" id="KW-1185">Reference proteome</keyword>
<sequence length="242" mass="26552">MPKKFASENTKAAAARARKDAASNEEKQRRLKAEQDELWKDEDKLVARKQQRKEERERKKVEVSSKKAEVKALLEAETGTAAGGKDLSAAAKVTRAQIQAAQEREAARTAKAAAAGGGVSGRGATTAATDVTHLEVPLEENLNRLTLEEAGHTARSVDEAIVLLNAKDAASLESADRHPERRVRAAYAEFEALRLPILRAEQPNLRLSQLKQLLRKEWLCAPENPMNQRTLAYNAKPTATNS</sequence>